<keyword evidence="1" id="KW-0472">Membrane</keyword>
<feature type="transmembrane region" description="Helical" evidence="1">
    <location>
        <begin position="12"/>
        <end position="34"/>
    </location>
</feature>
<evidence type="ECO:0008006" key="4">
    <source>
        <dbReference type="Google" id="ProtNLM"/>
    </source>
</evidence>
<dbReference type="InterPro" id="IPR036514">
    <property type="entry name" value="SGNH_hydro_sf"/>
</dbReference>
<dbReference type="EMBL" id="WUMV01000010">
    <property type="protein sequence ID" value="MXN67424.1"/>
    <property type="molecule type" value="Genomic_DNA"/>
</dbReference>
<gene>
    <name evidence="2" type="ORF">GR183_21160</name>
</gene>
<evidence type="ECO:0000313" key="2">
    <source>
        <dbReference type="EMBL" id="MXN67424.1"/>
    </source>
</evidence>
<dbReference type="InterPro" id="IPR001087">
    <property type="entry name" value="GDSL"/>
</dbReference>
<reference evidence="2 3" key="1">
    <citation type="submission" date="2019-12" db="EMBL/GenBank/DDBJ databases">
        <authorList>
            <person name="Li M."/>
        </authorList>
    </citation>
    <scope>NUCLEOTIDE SEQUENCE [LARGE SCALE GENOMIC DNA]</scope>
    <source>
        <strain evidence="2 3">GBMRC 2046</strain>
    </source>
</reference>
<dbReference type="Proteomes" id="UP000433101">
    <property type="component" value="Unassembled WGS sequence"/>
</dbReference>
<protein>
    <recommendedName>
        <fullName evidence="4">SGNH hydrolase-type esterase domain-containing protein</fullName>
    </recommendedName>
</protein>
<comment type="caution">
    <text evidence="2">The sequence shown here is derived from an EMBL/GenBank/DDBJ whole genome shotgun (WGS) entry which is preliminary data.</text>
</comment>
<accession>A0A7X3SA16</accession>
<dbReference type="SUPFAM" id="SSF52266">
    <property type="entry name" value="SGNH hydrolase"/>
    <property type="match status" value="1"/>
</dbReference>
<keyword evidence="1" id="KW-0812">Transmembrane</keyword>
<dbReference type="AlphaFoldDB" id="A0A7X3SA16"/>
<name>A0A7X3SA16_9HYPH</name>
<sequence length="386" mass="43952">MSNKIAQAFKVTFANIFILLALITLGNIFAVIFINQYNASKTKQYANSHLFPNYEGIDWARKHFEEYDNLTKGYFASFVGWRRPEYSGETINIDENGLRRTVGLDDAEPNQTIALYGGSTMWGTGANDETTIPSYVAQKSPNLKAYNFGETGYISHQSFNRFFESYSTGFRPDIVVFYDGVNDVWNRCRREHGSYSHAREQEIRTFLANRKEASLLDVVGPMNDLAGRVKRTLASRKRVAEGPYDCKESPEKAERVARNLLYDWRLMKDLVEGYGGRFIAILQPHAYISKSRIDHLSLDPRLGEEYAAVYPQVVNLMKEEFPDLQENFLDLRTALDDVDEAFYIDWCHLSPNGNEIIASYIVGRLNQGDSSKSTKLLTPFVIGNGN</sequence>
<keyword evidence="3" id="KW-1185">Reference proteome</keyword>
<dbReference type="Gene3D" id="3.40.50.1110">
    <property type="entry name" value="SGNH hydrolase"/>
    <property type="match status" value="1"/>
</dbReference>
<evidence type="ECO:0000313" key="3">
    <source>
        <dbReference type="Proteomes" id="UP000433101"/>
    </source>
</evidence>
<keyword evidence="1" id="KW-1133">Transmembrane helix</keyword>
<dbReference type="RefSeq" id="WP_160777661.1">
    <property type="nucleotide sequence ID" value="NZ_WUMV01000010.1"/>
</dbReference>
<dbReference type="Pfam" id="PF00657">
    <property type="entry name" value="Lipase_GDSL"/>
    <property type="match status" value="1"/>
</dbReference>
<evidence type="ECO:0000256" key="1">
    <source>
        <dbReference type="SAM" id="Phobius"/>
    </source>
</evidence>
<dbReference type="GO" id="GO:0016788">
    <property type="term" value="F:hydrolase activity, acting on ester bonds"/>
    <property type="evidence" value="ECO:0007669"/>
    <property type="project" value="InterPro"/>
</dbReference>
<organism evidence="2 3">
    <name type="scientific">Stappia sediminis</name>
    <dbReference type="NCBI Taxonomy" id="2692190"/>
    <lineage>
        <taxon>Bacteria</taxon>
        <taxon>Pseudomonadati</taxon>
        <taxon>Pseudomonadota</taxon>
        <taxon>Alphaproteobacteria</taxon>
        <taxon>Hyphomicrobiales</taxon>
        <taxon>Stappiaceae</taxon>
        <taxon>Stappia</taxon>
    </lineage>
</organism>
<proteinExistence type="predicted"/>